<dbReference type="PANTHER" id="PTHR10272">
    <property type="entry name" value="PLATELET-ACTIVATING FACTOR ACETYLHYDROLASE"/>
    <property type="match status" value="1"/>
</dbReference>
<dbReference type="Proteomes" id="UP000297737">
    <property type="component" value="Unassembled WGS sequence"/>
</dbReference>
<protein>
    <submittedName>
        <fullName evidence="5">Dienelactone hydrolase</fullName>
    </submittedName>
</protein>
<dbReference type="InterPro" id="IPR016986">
    <property type="entry name" value="UCP031982_abhydr"/>
</dbReference>
<evidence type="ECO:0000313" key="6">
    <source>
        <dbReference type="Proteomes" id="UP000297737"/>
    </source>
</evidence>
<evidence type="ECO:0000259" key="4">
    <source>
        <dbReference type="Pfam" id="PF01738"/>
    </source>
</evidence>
<dbReference type="RefSeq" id="WP_135247116.1">
    <property type="nucleotide sequence ID" value="NZ_SIHO01000004.1"/>
</dbReference>
<dbReference type="InterPro" id="IPR029058">
    <property type="entry name" value="AB_hydrolase_fold"/>
</dbReference>
<evidence type="ECO:0000256" key="3">
    <source>
        <dbReference type="ARBA" id="ARBA00023098"/>
    </source>
</evidence>
<dbReference type="AlphaFoldDB" id="A0A4Y9EJJ2"/>
<evidence type="ECO:0000256" key="2">
    <source>
        <dbReference type="ARBA" id="ARBA00022963"/>
    </source>
</evidence>
<keyword evidence="2" id="KW-0442">Lipid degradation</keyword>
<dbReference type="SUPFAM" id="SSF53474">
    <property type="entry name" value="alpha/beta-Hydrolases"/>
    <property type="match status" value="1"/>
</dbReference>
<comment type="caution">
    <text evidence="5">The sequence shown here is derived from an EMBL/GenBank/DDBJ whole genome shotgun (WGS) entry which is preliminary data.</text>
</comment>
<dbReference type="GO" id="GO:0003847">
    <property type="term" value="F:1-alkyl-2-acetylglycerophosphocholine esterase activity"/>
    <property type="evidence" value="ECO:0007669"/>
    <property type="project" value="TreeGrafter"/>
</dbReference>
<dbReference type="Gene3D" id="3.40.50.1820">
    <property type="entry name" value="alpha/beta hydrolase"/>
    <property type="match status" value="1"/>
</dbReference>
<dbReference type="OrthoDB" id="9814760at2"/>
<evidence type="ECO:0000313" key="5">
    <source>
        <dbReference type="EMBL" id="TFU00355.1"/>
    </source>
</evidence>
<evidence type="ECO:0000256" key="1">
    <source>
        <dbReference type="ARBA" id="ARBA00022801"/>
    </source>
</evidence>
<reference evidence="5 6" key="1">
    <citation type="submission" date="2019-02" db="EMBL/GenBank/DDBJ databases">
        <title>Polymorphobacter sp. isolated from the lake at the Tibet of China.</title>
        <authorList>
            <person name="Li A."/>
        </authorList>
    </citation>
    <scope>NUCLEOTIDE SEQUENCE [LARGE SCALE GENOMIC DNA]</scope>
    <source>
        <strain evidence="5 6">DJ1R-1</strain>
    </source>
</reference>
<proteinExistence type="predicted"/>
<dbReference type="PANTHER" id="PTHR10272:SF0">
    <property type="entry name" value="PLATELET-ACTIVATING FACTOR ACETYLHYDROLASE"/>
    <property type="match status" value="1"/>
</dbReference>
<sequence>MKLFLKILAGIAGLIIVLVAGLAIALLATAVTPDHPVGFQQFVVADPGHKPVAVAVWYPTDTPPGRALVGTMVMRVATDAPVKGAGLPLVILSHGTGGAAQSHIDTALALASAGFVVAAPTHTGDNFRDDAIVGTSAWFVDRARQISLVTDFMTDRWASHAQVDPARVGVFGFSAGATTALIAAGGTPDIARFAADCAAHPEFVCKLGVPGATLVNPPAWPRTPRIAAAVIAAPGLGFSFAPAGLADVKIPVQLWQGAADERVPYATNAGVVRQLLPQPPEFHSVPGAVHLSFLTPCGLIGPPPLCSDPAGFDRKAFHRDFNAQIVAFFERNLPKR</sequence>
<gene>
    <name evidence="5" type="ORF">EUV02_14990</name>
</gene>
<dbReference type="PIRSF" id="PIRSF031982">
    <property type="entry name" value="UCP031982_abhydr"/>
    <property type="match status" value="1"/>
</dbReference>
<accession>A0A4Y9EJJ2</accession>
<feature type="domain" description="Dienelactone hydrolase" evidence="4">
    <location>
        <begin position="86"/>
        <end position="201"/>
    </location>
</feature>
<keyword evidence="3" id="KW-0443">Lipid metabolism</keyword>
<dbReference type="GO" id="GO:0016042">
    <property type="term" value="P:lipid catabolic process"/>
    <property type="evidence" value="ECO:0007669"/>
    <property type="project" value="UniProtKB-KW"/>
</dbReference>
<organism evidence="5 6">
    <name type="scientific">Glacieibacterium arshaanense</name>
    <dbReference type="NCBI Taxonomy" id="2511025"/>
    <lineage>
        <taxon>Bacteria</taxon>
        <taxon>Pseudomonadati</taxon>
        <taxon>Pseudomonadota</taxon>
        <taxon>Alphaproteobacteria</taxon>
        <taxon>Sphingomonadales</taxon>
        <taxon>Sphingosinicellaceae</taxon>
        <taxon>Glacieibacterium</taxon>
    </lineage>
</organism>
<keyword evidence="6" id="KW-1185">Reference proteome</keyword>
<keyword evidence="1 5" id="KW-0378">Hydrolase</keyword>
<dbReference type="InterPro" id="IPR002925">
    <property type="entry name" value="Dienelactn_hydro"/>
</dbReference>
<name>A0A4Y9EJJ2_9SPHN</name>
<dbReference type="EMBL" id="SIHO01000004">
    <property type="protein sequence ID" value="TFU00355.1"/>
    <property type="molecule type" value="Genomic_DNA"/>
</dbReference>
<dbReference type="Pfam" id="PF01738">
    <property type="entry name" value="DLH"/>
    <property type="match status" value="1"/>
</dbReference>